<accession>A0AA36B126</accession>
<reference evidence="1" key="1">
    <citation type="submission" date="2023-08" db="EMBL/GenBank/DDBJ databases">
        <authorList>
            <person name="Alioto T."/>
            <person name="Alioto T."/>
            <person name="Gomez Garrido J."/>
        </authorList>
    </citation>
    <scope>NUCLEOTIDE SEQUENCE</scope>
</reference>
<dbReference type="AlphaFoldDB" id="A0AA36B126"/>
<gene>
    <name evidence="1" type="ORF">OCTVUL_1B000081</name>
</gene>
<protein>
    <submittedName>
        <fullName evidence="1">Uncharacterized protein</fullName>
    </submittedName>
</protein>
<evidence type="ECO:0000313" key="1">
    <source>
        <dbReference type="EMBL" id="CAI9725988.1"/>
    </source>
</evidence>
<dbReference type="EMBL" id="OX597820">
    <property type="protein sequence ID" value="CAI9725988.1"/>
    <property type="molecule type" value="Genomic_DNA"/>
</dbReference>
<sequence length="88" mass="10175">MRILYAVFLSSMFKVSHNSSFSNCNRIQLVIHQLGEYERVAQIITFCDKIKTVNPKSMLYIRFSMFKVRCANSFDKSSGFVDLGDFGF</sequence>
<name>A0AA36B126_OCTVU</name>
<dbReference type="Proteomes" id="UP001162480">
    <property type="component" value="Chromosome 7"/>
</dbReference>
<organism evidence="1 2">
    <name type="scientific">Octopus vulgaris</name>
    <name type="common">Common octopus</name>
    <dbReference type="NCBI Taxonomy" id="6645"/>
    <lineage>
        <taxon>Eukaryota</taxon>
        <taxon>Metazoa</taxon>
        <taxon>Spiralia</taxon>
        <taxon>Lophotrochozoa</taxon>
        <taxon>Mollusca</taxon>
        <taxon>Cephalopoda</taxon>
        <taxon>Coleoidea</taxon>
        <taxon>Octopodiformes</taxon>
        <taxon>Octopoda</taxon>
        <taxon>Incirrata</taxon>
        <taxon>Octopodidae</taxon>
        <taxon>Octopus</taxon>
    </lineage>
</organism>
<keyword evidence="2" id="KW-1185">Reference proteome</keyword>
<evidence type="ECO:0000313" key="2">
    <source>
        <dbReference type="Proteomes" id="UP001162480"/>
    </source>
</evidence>
<proteinExistence type="predicted"/>